<dbReference type="PIRSF" id="PIRSF000707">
    <property type="entry name" value="Hygromycin-B_kinase"/>
    <property type="match status" value="1"/>
</dbReference>
<dbReference type="PANTHER" id="PTHR21310:SF15">
    <property type="entry name" value="AMINOGLYCOSIDE PHOSPHOTRANSFERASE DOMAIN-CONTAINING PROTEIN"/>
    <property type="match status" value="1"/>
</dbReference>
<dbReference type="InterPro" id="IPR011009">
    <property type="entry name" value="Kinase-like_dom_sf"/>
</dbReference>
<gene>
    <name evidence="2" type="ORF">AF331_13895</name>
</gene>
<name>A0A0M0G6C1_9BACI</name>
<evidence type="ECO:0000313" key="2">
    <source>
        <dbReference type="EMBL" id="KON85072.1"/>
    </source>
</evidence>
<dbReference type="RefSeq" id="WP_053428674.1">
    <property type="nucleotide sequence ID" value="NZ_JBNKIO010000001.1"/>
</dbReference>
<dbReference type="Gene3D" id="3.90.1200.10">
    <property type="match status" value="1"/>
</dbReference>
<dbReference type="Pfam" id="PF01636">
    <property type="entry name" value="APH"/>
    <property type="match status" value="1"/>
</dbReference>
<organism evidence="2 3">
    <name type="scientific">Rossellomorea marisflavi</name>
    <dbReference type="NCBI Taxonomy" id="189381"/>
    <lineage>
        <taxon>Bacteria</taxon>
        <taxon>Bacillati</taxon>
        <taxon>Bacillota</taxon>
        <taxon>Bacilli</taxon>
        <taxon>Bacillales</taxon>
        <taxon>Bacillaceae</taxon>
        <taxon>Rossellomorea</taxon>
    </lineage>
</organism>
<dbReference type="Proteomes" id="UP000037405">
    <property type="component" value="Unassembled WGS sequence"/>
</dbReference>
<dbReference type="InterPro" id="IPR002575">
    <property type="entry name" value="Aminoglycoside_PTrfase"/>
</dbReference>
<protein>
    <recommendedName>
        <fullName evidence="1">Aminoglycoside phosphotransferase domain-containing protein</fullName>
    </recommendedName>
</protein>
<evidence type="ECO:0000259" key="1">
    <source>
        <dbReference type="Pfam" id="PF01636"/>
    </source>
</evidence>
<keyword evidence="3" id="KW-1185">Reference proteome</keyword>
<dbReference type="PANTHER" id="PTHR21310">
    <property type="entry name" value="AMINOGLYCOSIDE PHOSPHOTRANSFERASE-RELATED-RELATED"/>
    <property type="match status" value="1"/>
</dbReference>
<dbReference type="InterPro" id="IPR051678">
    <property type="entry name" value="AGP_Transferase"/>
</dbReference>
<proteinExistence type="predicted"/>
<dbReference type="SUPFAM" id="SSF56112">
    <property type="entry name" value="Protein kinase-like (PK-like)"/>
    <property type="match status" value="1"/>
</dbReference>
<dbReference type="InterPro" id="IPR016259">
    <property type="entry name" value="Hygromycin-B_Kinase"/>
</dbReference>
<dbReference type="OrthoDB" id="334783at2"/>
<accession>A0A0M0G6C1</accession>
<dbReference type="EMBL" id="LGUE01000004">
    <property type="protein sequence ID" value="KON85072.1"/>
    <property type="molecule type" value="Genomic_DNA"/>
</dbReference>
<dbReference type="STRING" id="189381.GCA_900166615_01144"/>
<evidence type="ECO:0000313" key="3">
    <source>
        <dbReference type="Proteomes" id="UP000037405"/>
    </source>
</evidence>
<reference evidence="3" key="1">
    <citation type="submission" date="2015-07" db="EMBL/GenBank/DDBJ databases">
        <title>Fjat-14235 jcm11544.</title>
        <authorList>
            <person name="Liu B."/>
            <person name="Wang J."/>
            <person name="Zhu Y."/>
            <person name="Liu G."/>
            <person name="Chen Q."/>
            <person name="Chen Z."/>
            <person name="Lan J."/>
            <person name="Che J."/>
            <person name="Ge C."/>
            <person name="Shi H."/>
            <person name="Pan Z."/>
            <person name="Liu X."/>
        </authorList>
    </citation>
    <scope>NUCLEOTIDE SEQUENCE [LARGE SCALE GENOMIC DNA]</scope>
    <source>
        <strain evidence="3">JCM 11544</strain>
    </source>
</reference>
<comment type="caution">
    <text evidence="2">The sequence shown here is derived from an EMBL/GenBank/DDBJ whole genome shotgun (WGS) entry which is preliminary data.</text>
</comment>
<feature type="domain" description="Aminoglycoside phosphotransferase" evidence="1">
    <location>
        <begin position="17"/>
        <end position="238"/>
    </location>
</feature>
<dbReference type="AlphaFoldDB" id="A0A0M0G6C1"/>
<sequence length="283" mass="32437">MNAHQWLDKVNLKAASVKEVPESFSSTVYNVKLVTGETVFLKIPRSIQKFRLEKEILERFKGHLPVPEIVAFHEDGFLVLEALEGAPATGVVSENLAWEIGKILARLHAIRVGPEDYGGAVRDEFSRWTEFLPAQFYSFAEDAKKVLDPELFDLALVQFEEMRKELPPPDGPSFIHMDFRPGNILVRDDHVAGIIDFESVRIGSTELDFTKIERDVCQRFPGTREAFEDGYRSVRPLIDLDRVLPFYRMTDAFNSTGWSQRMGLEKNRDFFERNVKILKESLA</sequence>
<dbReference type="PATRIC" id="fig|189381.12.peg.2845"/>